<feature type="domain" description="Excalibur calcium-binding" evidence="2">
    <location>
        <begin position="24"/>
        <end position="81"/>
    </location>
</feature>
<organism evidence="3 4">
    <name type="scientific">Dactylosporangium matsuzakiense</name>
    <dbReference type="NCBI Taxonomy" id="53360"/>
    <lineage>
        <taxon>Bacteria</taxon>
        <taxon>Bacillati</taxon>
        <taxon>Actinomycetota</taxon>
        <taxon>Actinomycetes</taxon>
        <taxon>Micromonosporales</taxon>
        <taxon>Micromonosporaceae</taxon>
        <taxon>Dactylosporangium</taxon>
    </lineage>
</organism>
<dbReference type="RefSeq" id="WP_261960901.1">
    <property type="nucleotide sequence ID" value="NZ_BAAAXA010000001.1"/>
</dbReference>
<keyword evidence="1" id="KW-0732">Signal</keyword>
<sequence>MALLAGLTAALPATQALAATPAKRYVNCTALQHDYPHGVARSGATDRVKGRTKPVTSFTVNPAAYNLNKRLDGDGDGVACERR</sequence>
<dbReference type="InterPro" id="IPR008613">
    <property type="entry name" value="Excalibur_Ca-bd_domain"/>
</dbReference>
<evidence type="ECO:0000259" key="2">
    <source>
        <dbReference type="SMART" id="SM00894"/>
    </source>
</evidence>
<reference evidence="3" key="2">
    <citation type="submission" date="2023-01" db="EMBL/GenBank/DDBJ databases">
        <authorList>
            <person name="Sun Q."/>
            <person name="Evtushenko L."/>
        </authorList>
    </citation>
    <scope>NUCLEOTIDE SEQUENCE</scope>
    <source>
        <strain evidence="3">VKM Ac-1321</strain>
    </source>
</reference>
<dbReference type="SMART" id="SM00894">
    <property type="entry name" value="Excalibur"/>
    <property type="match status" value="1"/>
</dbReference>
<evidence type="ECO:0000313" key="3">
    <source>
        <dbReference type="EMBL" id="GLL03003.1"/>
    </source>
</evidence>
<dbReference type="AlphaFoldDB" id="A0A9W6KKS0"/>
<feature type="chain" id="PRO_5040741335" description="Excalibur calcium-binding domain-containing protein" evidence="1">
    <location>
        <begin position="19"/>
        <end position="83"/>
    </location>
</feature>
<proteinExistence type="predicted"/>
<dbReference type="EMBL" id="BSFP01000028">
    <property type="protein sequence ID" value="GLL03003.1"/>
    <property type="molecule type" value="Genomic_DNA"/>
</dbReference>
<protein>
    <recommendedName>
        <fullName evidence="2">Excalibur calcium-binding domain-containing protein</fullName>
    </recommendedName>
</protein>
<name>A0A9W6KKS0_9ACTN</name>
<keyword evidence="4" id="KW-1185">Reference proteome</keyword>
<feature type="signal peptide" evidence="1">
    <location>
        <begin position="1"/>
        <end position="18"/>
    </location>
</feature>
<evidence type="ECO:0000313" key="4">
    <source>
        <dbReference type="Proteomes" id="UP001143480"/>
    </source>
</evidence>
<evidence type="ECO:0000256" key="1">
    <source>
        <dbReference type="SAM" id="SignalP"/>
    </source>
</evidence>
<reference evidence="3" key="1">
    <citation type="journal article" date="2014" name="Int. J. Syst. Evol. Microbiol.">
        <title>Complete genome sequence of Corynebacterium casei LMG S-19264T (=DSM 44701T), isolated from a smear-ripened cheese.</title>
        <authorList>
            <consortium name="US DOE Joint Genome Institute (JGI-PGF)"/>
            <person name="Walter F."/>
            <person name="Albersmeier A."/>
            <person name="Kalinowski J."/>
            <person name="Ruckert C."/>
        </authorList>
    </citation>
    <scope>NUCLEOTIDE SEQUENCE</scope>
    <source>
        <strain evidence="3">VKM Ac-1321</strain>
    </source>
</reference>
<dbReference type="Pfam" id="PF05901">
    <property type="entry name" value="Excalibur"/>
    <property type="match status" value="1"/>
</dbReference>
<dbReference type="Proteomes" id="UP001143480">
    <property type="component" value="Unassembled WGS sequence"/>
</dbReference>
<accession>A0A9W6KKS0</accession>
<gene>
    <name evidence="3" type="ORF">GCM10017581_047450</name>
</gene>
<comment type="caution">
    <text evidence="3">The sequence shown here is derived from an EMBL/GenBank/DDBJ whole genome shotgun (WGS) entry which is preliminary data.</text>
</comment>